<keyword evidence="4" id="KW-1185">Reference proteome</keyword>
<dbReference type="EMBL" id="JACSEA010000005">
    <property type="protein sequence ID" value="KAF7400439.1"/>
    <property type="molecule type" value="Genomic_DNA"/>
</dbReference>
<feature type="transmembrane region" description="Helical" evidence="2">
    <location>
        <begin position="82"/>
        <end position="99"/>
    </location>
</feature>
<keyword evidence="2" id="KW-0812">Transmembrane</keyword>
<dbReference type="Pfam" id="PF09746">
    <property type="entry name" value="Membralin"/>
    <property type="match status" value="1"/>
</dbReference>
<keyword evidence="2" id="KW-0472">Membrane</keyword>
<name>A0A834K8S0_VESVU</name>
<dbReference type="PANTHER" id="PTHR21650:SF4">
    <property type="entry name" value="MEMBRALIN"/>
    <property type="match status" value="1"/>
</dbReference>
<dbReference type="AlphaFoldDB" id="A0A834K8S0"/>
<dbReference type="Proteomes" id="UP000614350">
    <property type="component" value="Unassembled WGS sequence"/>
</dbReference>
<evidence type="ECO:0000313" key="4">
    <source>
        <dbReference type="Proteomes" id="UP000614350"/>
    </source>
</evidence>
<keyword evidence="2" id="KW-1133">Transmembrane helix</keyword>
<dbReference type="GO" id="GO:1904294">
    <property type="term" value="P:positive regulation of ERAD pathway"/>
    <property type="evidence" value="ECO:0007669"/>
    <property type="project" value="TreeGrafter"/>
</dbReference>
<feature type="region of interest" description="Disordered" evidence="1">
    <location>
        <begin position="174"/>
        <end position="212"/>
    </location>
</feature>
<sequence>MLVCRKRDSSVVATWKTVVVYKLGDEVRRHGVFNNQRGNSMDLLQMLEFNMPVSFPAASLLTVILALVGMEAIMSEFFNDTTTAFYIILIVWIADQYDAICCHTAITKRHWLRFFYLYHFSFYAYHYRFNGQYSSLALVTSWLFIQHSMLYFFHHYELPVILQQAQLQQLLLRNPTQPTQPPTPSTAPTTPGQSPTTTPSSSPNPSTPTTEQTQQNYIAELSQLDPDPNGQEEVVERISSSSVLESTSDRQSESFQGQPGSLLFYYYNDLLTNRNILDDLW</sequence>
<evidence type="ECO:0008006" key="5">
    <source>
        <dbReference type="Google" id="ProtNLM"/>
    </source>
</evidence>
<dbReference type="GO" id="GO:0034976">
    <property type="term" value="P:response to endoplasmic reticulum stress"/>
    <property type="evidence" value="ECO:0007669"/>
    <property type="project" value="TreeGrafter"/>
</dbReference>
<feature type="compositionally biased region" description="Low complexity" evidence="1">
    <location>
        <begin position="237"/>
        <end position="246"/>
    </location>
</feature>
<organism evidence="3 4">
    <name type="scientific">Vespula vulgaris</name>
    <name type="common">Yellow jacket</name>
    <name type="synonym">Wasp</name>
    <dbReference type="NCBI Taxonomy" id="7454"/>
    <lineage>
        <taxon>Eukaryota</taxon>
        <taxon>Metazoa</taxon>
        <taxon>Ecdysozoa</taxon>
        <taxon>Arthropoda</taxon>
        <taxon>Hexapoda</taxon>
        <taxon>Insecta</taxon>
        <taxon>Pterygota</taxon>
        <taxon>Neoptera</taxon>
        <taxon>Endopterygota</taxon>
        <taxon>Hymenoptera</taxon>
        <taxon>Apocrita</taxon>
        <taxon>Aculeata</taxon>
        <taxon>Vespoidea</taxon>
        <taxon>Vespidae</taxon>
        <taxon>Vespinae</taxon>
        <taxon>Vespula</taxon>
    </lineage>
</organism>
<dbReference type="InterPro" id="IPR019144">
    <property type="entry name" value="Membralin"/>
</dbReference>
<evidence type="ECO:0000256" key="2">
    <source>
        <dbReference type="SAM" id="Phobius"/>
    </source>
</evidence>
<protein>
    <recommendedName>
        <fullName evidence="5">Membralin</fullName>
    </recommendedName>
</protein>
<evidence type="ECO:0000313" key="3">
    <source>
        <dbReference type="EMBL" id="KAF7400439.1"/>
    </source>
</evidence>
<reference evidence="3" key="1">
    <citation type="journal article" date="2020" name="G3 (Bethesda)">
        <title>High-Quality Assemblies for Three Invasive Social Wasps from the &lt;i&gt;Vespula&lt;/i&gt; Genus.</title>
        <authorList>
            <person name="Harrop T.W.R."/>
            <person name="Guhlin J."/>
            <person name="McLaughlin G.M."/>
            <person name="Permina E."/>
            <person name="Stockwell P."/>
            <person name="Gilligan J."/>
            <person name="Le Lec M.F."/>
            <person name="Gruber M.A.M."/>
            <person name="Quinn O."/>
            <person name="Lovegrove M."/>
            <person name="Duncan E.J."/>
            <person name="Remnant E.J."/>
            <person name="Van Eeckhoven J."/>
            <person name="Graham B."/>
            <person name="Knapp R.A."/>
            <person name="Langford K.W."/>
            <person name="Kronenberg Z."/>
            <person name="Press M.O."/>
            <person name="Eacker S.M."/>
            <person name="Wilson-Rankin E.E."/>
            <person name="Purcell J."/>
            <person name="Lester P.J."/>
            <person name="Dearden P.K."/>
        </authorList>
    </citation>
    <scope>NUCLEOTIDE SEQUENCE</scope>
    <source>
        <strain evidence="3">Marl-1</strain>
    </source>
</reference>
<dbReference type="GO" id="GO:0005783">
    <property type="term" value="C:endoplasmic reticulum"/>
    <property type="evidence" value="ECO:0007669"/>
    <property type="project" value="TreeGrafter"/>
</dbReference>
<feature type="compositionally biased region" description="Low complexity" evidence="1">
    <location>
        <begin position="186"/>
        <end position="212"/>
    </location>
</feature>
<gene>
    <name evidence="3" type="ORF">HZH66_005623</name>
</gene>
<accession>A0A834K8S0</accession>
<feature type="transmembrane region" description="Helical" evidence="2">
    <location>
        <begin position="49"/>
        <end position="70"/>
    </location>
</feature>
<comment type="caution">
    <text evidence="3">The sequence shown here is derived from an EMBL/GenBank/DDBJ whole genome shotgun (WGS) entry which is preliminary data.</text>
</comment>
<feature type="region of interest" description="Disordered" evidence="1">
    <location>
        <begin position="236"/>
        <end position="257"/>
    </location>
</feature>
<dbReference type="PANTHER" id="PTHR21650">
    <property type="entry name" value="MEMBRALIN/KINETOCHORE PROTEIN NUF2"/>
    <property type="match status" value="1"/>
</dbReference>
<evidence type="ECO:0000256" key="1">
    <source>
        <dbReference type="SAM" id="MobiDB-lite"/>
    </source>
</evidence>
<proteinExistence type="predicted"/>